<reference evidence="1" key="1">
    <citation type="submission" date="2020-05" db="EMBL/GenBank/DDBJ databases">
        <authorList>
            <person name="Chiriac C."/>
            <person name="Salcher M."/>
            <person name="Ghai R."/>
            <person name="Kavagutti S V."/>
        </authorList>
    </citation>
    <scope>NUCLEOTIDE SEQUENCE</scope>
</reference>
<gene>
    <name evidence="1" type="ORF">UFOPK3554_01251</name>
</gene>
<dbReference type="EMBL" id="CAFBSG010000028">
    <property type="protein sequence ID" value="CAB5241121.1"/>
    <property type="molecule type" value="Genomic_DNA"/>
</dbReference>
<dbReference type="AlphaFoldDB" id="A0A6J7XW94"/>
<accession>A0A6J7XW94</accession>
<sequence length="171" mass="19431">MSHDKPDLSNKRYFPIPQGISDFSDLQIKDFANGLFNQIMSTYGDKKFTPERIAIIGGSLIAKIQGDENLEAVSRFLIGRFEAGKLKCKPNWCSACKKQMPYLGAEPLAHQVEMSLPGILELMQIVEFKWLWAEPQGERALELGDPGEYFKAIVARKSPLKFQIEPREIKR</sequence>
<evidence type="ECO:0000313" key="1">
    <source>
        <dbReference type="EMBL" id="CAB5241121.1"/>
    </source>
</evidence>
<name>A0A6J7XW94_9ZZZZ</name>
<organism evidence="1">
    <name type="scientific">freshwater metagenome</name>
    <dbReference type="NCBI Taxonomy" id="449393"/>
    <lineage>
        <taxon>unclassified sequences</taxon>
        <taxon>metagenomes</taxon>
        <taxon>ecological metagenomes</taxon>
    </lineage>
</organism>
<protein>
    <submittedName>
        <fullName evidence="1">Unannotated protein</fullName>
    </submittedName>
</protein>
<proteinExistence type="predicted"/>